<dbReference type="Proteomes" id="UP000694556">
    <property type="component" value="Unassembled WGS sequence"/>
</dbReference>
<evidence type="ECO:0000313" key="12">
    <source>
        <dbReference type="Proteomes" id="UP000694556"/>
    </source>
</evidence>
<reference evidence="11" key="1">
    <citation type="submission" date="2025-08" db="UniProtKB">
        <authorList>
            <consortium name="Ensembl"/>
        </authorList>
    </citation>
    <scope>IDENTIFICATION</scope>
</reference>
<dbReference type="GO" id="GO:0000209">
    <property type="term" value="P:protein polyubiquitination"/>
    <property type="evidence" value="ECO:0007669"/>
    <property type="project" value="TreeGrafter"/>
</dbReference>
<reference evidence="11" key="2">
    <citation type="submission" date="2025-09" db="UniProtKB">
        <authorList>
            <consortium name="Ensembl"/>
        </authorList>
    </citation>
    <scope>IDENTIFICATION</scope>
</reference>
<keyword evidence="4" id="KW-0479">Metal-binding</keyword>
<keyword evidence="7" id="KW-0805">Transcription regulation</keyword>
<keyword evidence="12" id="KW-1185">Reference proteome</keyword>
<dbReference type="AlphaFoldDB" id="A0A8C3CSR6"/>
<evidence type="ECO:0000259" key="10">
    <source>
        <dbReference type="PROSITE" id="PS50089"/>
    </source>
</evidence>
<sequence>AAASGPGSASMAAALDTRCPICLDTWGSPTFTMPCCHQFCLPCIPWWADTKPECPLCKRRLTSIEHGTTVPCGAPAYLHDLPVSCIHRRGI</sequence>
<evidence type="ECO:0000256" key="9">
    <source>
        <dbReference type="PROSITE-ProRule" id="PRU00175"/>
    </source>
</evidence>
<dbReference type="PANTHER" id="PTHR46077">
    <property type="entry name" value="E3 UBIQUITIN-PROTEIN LIGASE TOPORS"/>
    <property type="match status" value="1"/>
</dbReference>
<evidence type="ECO:0000256" key="2">
    <source>
        <dbReference type="ARBA" id="ARBA00012483"/>
    </source>
</evidence>
<dbReference type="PROSITE" id="PS00518">
    <property type="entry name" value="ZF_RING_1"/>
    <property type="match status" value="1"/>
</dbReference>
<proteinExistence type="predicted"/>
<name>A0A8C3CSR6_CAIMO</name>
<accession>A0A8C3CSR6</accession>
<evidence type="ECO:0000313" key="11">
    <source>
        <dbReference type="Ensembl" id="ENSCMMP00000025188.1"/>
    </source>
</evidence>
<evidence type="ECO:0000256" key="3">
    <source>
        <dbReference type="ARBA" id="ARBA00022679"/>
    </source>
</evidence>
<evidence type="ECO:0000256" key="6">
    <source>
        <dbReference type="ARBA" id="ARBA00022833"/>
    </source>
</evidence>
<dbReference type="Ensembl" id="ENSCMMT00000027543.1">
    <property type="protein sequence ID" value="ENSCMMP00000025188.1"/>
    <property type="gene ID" value="ENSCMMG00000015572.1"/>
</dbReference>
<dbReference type="PANTHER" id="PTHR46077:SF1">
    <property type="entry name" value="TOP1 BINDING ARGININE_SERINE RICH PROTEIN, E3 UBIQUITIN LIGASE"/>
    <property type="match status" value="1"/>
</dbReference>
<dbReference type="InterPro" id="IPR001841">
    <property type="entry name" value="Znf_RING"/>
</dbReference>
<evidence type="ECO:0000256" key="1">
    <source>
        <dbReference type="ARBA" id="ARBA00000900"/>
    </source>
</evidence>
<dbReference type="GO" id="GO:0006513">
    <property type="term" value="P:protein monoubiquitination"/>
    <property type="evidence" value="ECO:0007669"/>
    <property type="project" value="TreeGrafter"/>
</dbReference>
<dbReference type="EC" id="2.3.2.27" evidence="2"/>
<organism evidence="11 12">
    <name type="scientific">Cairina moschata</name>
    <name type="common">Muscovy duck</name>
    <dbReference type="NCBI Taxonomy" id="8855"/>
    <lineage>
        <taxon>Eukaryota</taxon>
        <taxon>Metazoa</taxon>
        <taxon>Chordata</taxon>
        <taxon>Craniata</taxon>
        <taxon>Vertebrata</taxon>
        <taxon>Euteleostomi</taxon>
        <taxon>Archelosauria</taxon>
        <taxon>Archosauria</taxon>
        <taxon>Dinosauria</taxon>
        <taxon>Saurischia</taxon>
        <taxon>Theropoda</taxon>
        <taxon>Coelurosauria</taxon>
        <taxon>Aves</taxon>
        <taxon>Neognathae</taxon>
        <taxon>Galloanserae</taxon>
        <taxon>Anseriformes</taxon>
        <taxon>Anatidae</taxon>
        <taxon>Anatinae</taxon>
        <taxon>Cairina</taxon>
    </lineage>
</organism>
<keyword evidence="8" id="KW-0804">Transcription</keyword>
<dbReference type="GO" id="GO:0061630">
    <property type="term" value="F:ubiquitin protein ligase activity"/>
    <property type="evidence" value="ECO:0007669"/>
    <property type="project" value="UniProtKB-EC"/>
</dbReference>
<protein>
    <recommendedName>
        <fullName evidence="2">RING-type E3 ubiquitin transferase</fullName>
        <ecNumber evidence="2">2.3.2.27</ecNumber>
    </recommendedName>
</protein>
<dbReference type="Gene3D" id="3.30.40.10">
    <property type="entry name" value="Zinc/RING finger domain, C3HC4 (zinc finger)"/>
    <property type="match status" value="1"/>
</dbReference>
<keyword evidence="3" id="KW-0808">Transferase</keyword>
<dbReference type="InterPro" id="IPR018957">
    <property type="entry name" value="Znf_C3HC4_RING-type"/>
</dbReference>
<keyword evidence="6" id="KW-0862">Zinc</keyword>
<comment type="catalytic activity">
    <reaction evidence="1">
        <text>S-ubiquitinyl-[E2 ubiquitin-conjugating enzyme]-L-cysteine + [acceptor protein]-L-lysine = [E2 ubiquitin-conjugating enzyme]-L-cysteine + N(6)-ubiquitinyl-[acceptor protein]-L-lysine.</text>
        <dbReference type="EC" id="2.3.2.27"/>
    </reaction>
</comment>
<evidence type="ECO:0000256" key="5">
    <source>
        <dbReference type="ARBA" id="ARBA00022771"/>
    </source>
</evidence>
<evidence type="ECO:0000256" key="7">
    <source>
        <dbReference type="ARBA" id="ARBA00023015"/>
    </source>
</evidence>
<dbReference type="PROSITE" id="PS50089">
    <property type="entry name" value="ZF_RING_2"/>
    <property type="match status" value="1"/>
</dbReference>
<feature type="domain" description="RING-type" evidence="10">
    <location>
        <begin position="19"/>
        <end position="58"/>
    </location>
</feature>
<dbReference type="GO" id="GO:0008270">
    <property type="term" value="F:zinc ion binding"/>
    <property type="evidence" value="ECO:0007669"/>
    <property type="project" value="UniProtKB-KW"/>
</dbReference>
<keyword evidence="5 9" id="KW-0863">Zinc-finger</keyword>
<dbReference type="InterPro" id="IPR017907">
    <property type="entry name" value="Znf_RING_CS"/>
</dbReference>
<dbReference type="Pfam" id="PF00097">
    <property type="entry name" value="zf-C3HC4"/>
    <property type="match status" value="1"/>
</dbReference>
<dbReference type="InterPro" id="IPR013083">
    <property type="entry name" value="Znf_RING/FYVE/PHD"/>
</dbReference>
<dbReference type="SUPFAM" id="SSF57850">
    <property type="entry name" value="RING/U-box"/>
    <property type="match status" value="1"/>
</dbReference>
<evidence type="ECO:0000256" key="8">
    <source>
        <dbReference type="ARBA" id="ARBA00023163"/>
    </source>
</evidence>
<evidence type="ECO:0000256" key="4">
    <source>
        <dbReference type="ARBA" id="ARBA00022723"/>
    </source>
</evidence>
<dbReference type="SMART" id="SM00184">
    <property type="entry name" value="RING"/>
    <property type="match status" value="1"/>
</dbReference>